<dbReference type="Proteomes" id="UP000295493">
    <property type="component" value="Unassembled WGS sequence"/>
</dbReference>
<keyword evidence="3" id="KW-0255">Endonuclease</keyword>
<dbReference type="EMBL" id="SNWD01000006">
    <property type="protein sequence ID" value="TDN82327.1"/>
    <property type="molecule type" value="Genomic_DNA"/>
</dbReference>
<dbReference type="SUPFAM" id="SSF82771">
    <property type="entry name" value="GIY-YIG endonuclease"/>
    <property type="match status" value="1"/>
</dbReference>
<name>A0A4R6FLQ1_9SPHN</name>
<dbReference type="GO" id="GO:0004519">
    <property type="term" value="F:endonuclease activity"/>
    <property type="evidence" value="ECO:0007669"/>
    <property type="project" value="UniProtKB-KW"/>
</dbReference>
<dbReference type="CDD" id="cd10448">
    <property type="entry name" value="GIY-YIG_unchar_3"/>
    <property type="match status" value="1"/>
</dbReference>
<dbReference type="Gene3D" id="3.40.1440.10">
    <property type="entry name" value="GIY-YIG endonuclease"/>
    <property type="match status" value="1"/>
</dbReference>
<dbReference type="OrthoDB" id="287318at2"/>
<dbReference type="Pfam" id="PF01541">
    <property type="entry name" value="GIY-YIG"/>
    <property type="match status" value="1"/>
</dbReference>
<dbReference type="PANTHER" id="PTHR34477:SF5">
    <property type="entry name" value="BSL5627 PROTEIN"/>
    <property type="match status" value="1"/>
</dbReference>
<evidence type="ECO:0000256" key="1">
    <source>
        <dbReference type="ARBA" id="ARBA00007435"/>
    </source>
</evidence>
<dbReference type="RefSeq" id="WP_133495700.1">
    <property type="nucleotide sequence ID" value="NZ_BMLU01000006.1"/>
</dbReference>
<keyword evidence="3" id="KW-0540">Nuclease</keyword>
<evidence type="ECO:0000313" key="4">
    <source>
        <dbReference type="Proteomes" id="UP000295493"/>
    </source>
</evidence>
<accession>A0A4R6FLQ1</accession>
<dbReference type="SMART" id="SM00465">
    <property type="entry name" value="GIYc"/>
    <property type="match status" value="1"/>
</dbReference>
<feature type="domain" description="GIY-YIG" evidence="2">
    <location>
        <begin position="1"/>
        <end position="77"/>
    </location>
</feature>
<dbReference type="PANTHER" id="PTHR34477">
    <property type="entry name" value="UPF0213 PROTEIN YHBQ"/>
    <property type="match status" value="1"/>
</dbReference>
<gene>
    <name evidence="3" type="ORF">EV664_106135</name>
</gene>
<sequence length="94" mass="10773">MGGWVYIMTNKREGVLYIGVTSDLAARVLQHRAGKGSAFCRRYGLNRLAYVERHDDIASAIARERALKAWKRAWKIDLVESVNPDWLDLFDHLA</sequence>
<protein>
    <submittedName>
        <fullName evidence="3">Putative endonuclease</fullName>
    </submittedName>
</protein>
<dbReference type="InterPro" id="IPR050190">
    <property type="entry name" value="UPF0213_domain"/>
</dbReference>
<proteinExistence type="inferred from homology"/>
<organism evidence="3 4">
    <name type="scientific">Stakelama pacifica</name>
    <dbReference type="NCBI Taxonomy" id="517720"/>
    <lineage>
        <taxon>Bacteria</taxon>
        <taxon>Pseudomonadati</taxon>
        <taxon>Pseudomonadota</taxon>
        <taxon>Alphaproteobacteria</taxon>
        <taxon>Sphingomonadales</taxon>
        <taxon>Sphingomonadaceae</taxon>
        <taxon>Stakelama</taxon>
    </lineage>
</organism>
<dbReference type="InterPro" id="IPR035901">
    <property type="entry name" value="GIY-YIG_endonuc_sf"/>
</dbReference>
<dbReference type="InterPro" id="IPR000305">
    <property type="entry name" value="GIY-YIG_endonuc"/>
</dbReference>
<dbReference type="AlphaFoldDB" id="A0A4R6FLQ1"/>
<dbReference type="PROSITE" id="PS50164">
    <property type="entry name" value="GIY_YIG"/>
    <property type="match status" value="1"/>
</dbReference>
<comment type="caution">
    <text evidence="3">The sequence shown here is derived from an EMBL/GenBank/DDBJ whole genome shotgun (WGS) entry which is preliminary data.</text>
</comment>
<evidence type="ECO:0000259" key="2">
    <source>
        <dbReference type="PROSITE" id="PS50164"/>
    </source>
</evidence>
<comment type="similarity">
    <text evidence="1">Belongs to the UPF0213 family.</text>
</comment>
<reference evidence="3 4" key="1">
    <citation type="submission" date="2019-03" db="EMBL/GenBank/DDBJ databases">
        <title>Genomic Encyclopedia of Type Strains, Phase IV (KMG-IV): sequencing the most valuable type-strain genomes for metagenomic binning, comparative biology and taxonomic classification.</title>
        <authorList>
            <person name="Goeker M."/>
        </authorList>
    </citation>
    <scope>NUCLEOTIDE SEQUENCE [LARGE SCALE GENOMIC DNA]</scope>
    <source>
        <strain evidence="3 4">DSM 25059</strain>
    </source>
</reference>
<keyword evidence="4" id="KW-1185">Reference proteome</keyword>
<keyword evidence="3" id="KW-0378">Hydrolase</keyword>
<evidence type="ECO:0000313" key="3">
    <source>
        <dbReference type="EMBL" id="TDN82327.1"/>
    </source>
</evidence>